<feature type="region of interest" description="Disordered" evidence="1">
    <location>
        <begin position="1"/>
        <end position="73"/>
    </location>
</feature>
<feature type="compositionally biased region" description="Basic residues" evidence="1">
    <location>
        <begin position="1"/>
        <end position="13"/>
    </location>
</feature>
<dbReference type="Proteomes" id="UP001189429">
    <property type="component" value="Unassembled WGS sequence"/>
</dbReference>
<feature type="non-terminal residue" evidence="2">
    <location>
        <position position="73"/>
    </location>
</feature>
<proteinExistence type="predicted"/>
<name>A0ABN9QZR0_9DINO</name>
<gene>
    <name evidence="2" type="ORF">PCOR1329_LOCUS16370</name>
</gene>
<dbReference type="EMBL" id="CAUYUJ010005007">
    <property type="protein sequence ID" value="CAK0811912.1"/>
    <property type="molecule type" value="Genomic_DNA"/>
</dbReference>
<comment type="caution">
    <text evidence="2">The sequence shown here is derived from an EMBL/GenBank/DDBJ whole genome shotgun (WGS) entry which is preliminary data.</text>
</comment>
<reference evidence="2" key="1">
    <citation type="submission" date="2023-10" db="EMBL/GenBank/DDBJ databases">
        <authorList>
            <person name="Chen Y."/>
            <person name="Shah S."/>
            <person name="Dougan E. K."/>
            <person name="Thang M."/>
            <person name="Chan C."/>
        </authorList>
    </citation>
    <scope>NUCLEOTIDE SEQUENCE [LARGE SCALE GENOMIC DNA]</scope>
</reference>
<accession>A0ABN9QZR0</accession>
<feature type="non-terminal residue" evidence="2">
    <location>
        <position position="1"/>
    </location>
</feature>
<feature type="compositionally biased region" description="Low complexity" evidence="1">
    <location>
        <begin position="23"/>
        <end position="34"/>
    </location>
</feature>
<evidence type="ECO:0000313" key="3">
    <source>
        <dbReference type="Proteomes" id="UP001189429"/>
    </source>
</evidence>
<evidence type="ECO:0000256" key="1">
    <source>
        <dbReference type="SAM" id="MobiDB-lite"/>
    </source>
</evidence>
<sequence length="73" mass="8014">WRRRQRLRGRRLPGGRGGGARGGLPRQRSQQPAGAAGGQRGPDLAATRPRRGARGPVHLGRSHELFREFRRGG</sequence>
<keyword evidence="3" id="KW-1185">Reference proteome</keyword>
<evidence type="ECO:0000313" key="2">
    <source>
        <dbReference type="EMBL" id="CAK0811912.1"/>
    </source>
</evidence>
<feature type="compositionally biased region" description="Basic and acidic residues" evidence="1">
    <location>
        <begin position="61"/>
        <end position="73"/>
    </location>
</feature>
<organism evidence="2 3">
    <name type="scientific">Prorocentrum cordatum</name>
    <dbReference type="NCBI Taxonomy" id="2364126"/>
    <lineage>
        <taxon>Eukaryota</taxon>
        <taxon>Sar</taxon>
        <taxon>Alveolata</taxon>
        <taxon>Dinophyceae</taxon>
        <taxon>Prorocentrales</taxon>
        <taxon>Prorocentraceae</taxon>
        <taxon>Prorocentrum</taxon>
    </lineage>
</organism>
<protein>
    <submittedName>
        <fullName evidence="2">Uncharacterized protein</fullName>
    </submittedName>
</protein>